<dbReference type="PANTHER" id="PTHR43034">
    <property type="entry name" value="ION-TRANSLOCATING OXIDOREDUCTASE COMPLEX SUBUNIT C"/>
    <property type="match status" value="1"/>
</dbReference>
<evidence type="ECO:0000256" key="7">
    <source>
        <dbReference type="ARBA" id="ARBA00023014"/>
    </source>
</evidence>
<dbReference type="Pfam" id="PF13534">
    <property type="entry name" value="Fer4_17"/>
    <property type="match status" value="1"/>
</dbReference>
<accession>A0A9D1H276</accession>
<evidence type="ECO:0000256" key="2">
    <source>
        <dbReference type="ARBA" id="ARBA00022485"/>
    </source>
</evidence>
<evidence type="ECO:0000256" key="5">
    <source>
        <dbReference type="ARBA" id="ARBA00022982"/>
    </source>
</evidence>
<protein>
    <submittedName>
        <fullName evidence="9">4Fe-4S dicluster domain-containing protein</fullName>
    </submittedName>
</protein>
<dbReference type="InterPro" id="IPR017900">
    <property type="entry name" value="4Fe4S_Fe_S_CS"/>
</dbReference>
<reference evidence="9" key="1">
    <citation type="submission" date="2020-10" db="EMBL/GenBank/DDBJ databases">
        <authorList>
            <person name="Gilroy R."/>
        </authorList>
    </citation>
    <scope>NUCLEOTIDE SEQUENCE</scope>
    <source>
        <strain evidence="9">CHK181-108</strain>
    </source>
</reference>
<keyword evidence="1" id="KW-0813">Transport</keyword>
<dbReference type="AlphaFoldDB" id="A0A9D1H276"/>
<dbReference type="InterPro" id="IPR017896">
    <property type="entry name" value="4Fe4S_Fe-S-bd"/>
</dbReference>
<dbReference type="InterPro" id="IPR017054">
    <property type="entry name" value="PduS"/>
</dbReference>
<dbReference type="Gene3D" id="3.40.50.11540">
    <property type="entry name" value="NADH-ubiquinone oxidoreductase 51kDa subunit"/>
    <property type="match status" value="1"/>
</dbReference>
<keyword evidence="5" id="KW-0249">Electron transport</keyword>
<dbReference type="Proteomes" id="UP000824165">
    <property type="component" value="Unassembled WGS sequence"/>
</dbReference>
<dbReference type="GO" id="GO:0051539">
    <property type="term" value="F:4 iron, 4 sulfur cluster binding"/>
    <property type="evidence" value="ECO:0007669"/>
    <property type="project" value="UniProtKB-KW"/>
</dbReference>
<dbReference type="SUPFAM" id="SSF46548">
    <property type="entry name" value="alpha-helical ferredoxin"/>
    <property type="match status" value="1"/>
</dbReference>
<dbReference type="InterPro" id="IPR037225">
    <property type="entry name" value="Nuo51_FMN-bd_sf"/>
</dbReference>
<evidence type="ECO:0000256" key="4">
    <source>
        <dbReference type="ARBA" id="ARBA00022737"/>
    </source>
</evidence>
<keyword evidence="4" id="KW-0677">Repeat</keyword>
<dbReference type="GO" id="GO:0009055">
    <property type="term" value="F:electron transfer activity"/>
    <property type="evidence" value="ECO:0007669"/>
    <property type="project" value="InterPro"/>
</dbReference>
<keyword evidence="3" id="KW-0479">Metal-binding</keyword>
<dbReference type="InterPro" id="IPR026902">
    <property type="entry name" value="RnfC_N"/>
</dbReference>
<dbReference type="PROSITE" id="PS51379">
    <property type="entry name" value="4FE4S_FER_2"/>
    <property type="match status" value="1"/>
</dbReference>
<dbReference type="SUPFAM" id="SSF142984">
    <property type="entry name" value="Nqo1 middle domain-like"/>
    <property type="match status" value="1"/>
</dbReference>
<name>A0A9D1H276_9FIRM</name>
<feature type="domain" description="4Fe-4S ferredoxin-type" evidence="8">
    <location>
        <begin position="245"/>
        <end position="274"/>
    </location>
</feature>
<dbReference type="SUPFAM" id="SSF142019">
    <property type="entry name" value="Nqo1 FMN-binding domain-like"/>
    <property type="match status" value="1"/>
</dbReference>
<dbReference type="GO" id="GO:0016020">
    <property type="term" value="C:membrane"/>
    <property type="evidence" value="ECO:0007669"/>
    <property type="project" value="InterPro"/>
</dbReference>
<sequence>MDLQELQKIVCEAGIVGAGGAGFPTHVKFSDKVNQIVVNAAECEPLMMVDHHILEHHLQALVDTLNILIGAMNADEAIIGIKGKNMHLLDTDILASLEGTKVSVKEIPDIYPAGDEVVLTYETTGKIIPEGSIPVMVGVMVINVETVYNIHKALSGTPVTEKYITIGGDTKEDITVKAPVGMKIKELLEVCGYGDLEGKAVINGGPMMGKLVDIENDTVTKTTKGLLIFPETHSIIQRKRMPMSMTLKRASAACCNCHMCSDVCPRNLLGYDLQVHKTLRAASHSEVRDTESFLQSALCCGCGVCTVIGCQQMLDPQKISMEVKGLLGKHGLKRKNNKAPEHVRPERSARLVSSSLLIDRLGIRKYVKPSVERRYVTFDPSEVYIELKQHVGAPAAALVKKGDKVSVGDMIAKTPDGSLGTSMHASINGTVSEINDKYIVISK</sequence>
<keyword evidence="6" id="KW-0408">Iron</keyword>
<comment type="caution">
    <text evidence="9">The sequence shown here is derived from an EMBL/GenBank/DDBJ whole genome shotgun (WGS) entry which is preliminary data.</text>
</comment>
<dbReference type="Pfam" id="PF13375">
    <property type="entry name" value="RnfC_N"/>
    <property type="match status" value="1"/>
</dbReference>
<keyword evidence="7" id="KW-0411">Iron-sulfur</keyword>
<organism evidence="9 10">
    <name type="scientific">Candidatus Ornithomonoglobus intestinigallinarum</name>
    <dbReference type="NCBI Taxonomy" id="2840894"/>
    <lineage>
        <taxon>Bacteria</taxon>
        <taxon>Bacillati</taxon>
        <taxon>Bacillota</taxon>
        <taxon>Clostridia</taxon>
        <taxon>Candidatus Ornithomonoglobus</taxon>
    </lineage>
</organism>
<evidence type="ECO:0000313" key="10">
    <source>
        <dbReference type="Proteomes" id="UP000824165"/>
    </source>
</evidence>
<dbReference type="PIRSF" id="PIRSF036408">
    <property type="entry name" value="PduS_prd"/>
    <property type="match status" value="1"/>
</dbReference>
<proteinExistence type="predicted"/>
<evidence type="ECO:0000256" key="1">
    <source>
        <dbReference type="ARBA" id="ARBA00022448"/>
    </source>
</evidence>
<dbReference type="Pfam" id="PF01512">
    <property type="entry name" value="Complex1_51K"/>
    <property type="match status" value="1"/>
</dbReference>
<dbReference type="GO" id="GO:0046872">
    <property type="term" value="F:metal ion binding"/>
    <property type="evidence" value="ECO:0007669"/>
    <property type="project" value="UniProtKB-KW"/>
</dbReference>
<gene>
    <name evidence="9" type="ORF">IAA60_02370</name>
</gene>
<evidence type="ECO:0000256" key="3">
    <source>
        <dbReference type="ARBA" id="ARBA00022723"/>
    </source>
</evidence>
<evidence type="ECO:0000259" key="8">
    <source>
        <dbReference type="PROSITE" id="PS51379"/>
    </source>
</evidence>
<dbReference type="EMBL" id="DVLU01000020">
    <property type="protein sequence ID" value="HIT84731.1"/>
    <property type="molecule type" value="Genomic_DNA"/>
</dbReference>
<keyword evidence="2" id="KW-0004">4Fe-4S</keyword>
<dbReference type="InterPro" id="IPR011538">
    <property type="entry name" value="Nuo51_FMN-bd"/>
</dbReference>
<evidence type="ECO:0000313" key="9">
    <source>
        <dbReference type="EMBL" id="HIT84731.1"/>
    </source>
</evidence>
<evidence type="ECO:0000256" key="6">
    <source>
        <dbReference type="ARBA" id="ARBA00023004"/>
    </source>
</evidence>
<dbReference type="InterPro" id="IPR010208">
    <property type="entry name" value="Ion_transpt_RnfC/RsxC"/>
</dbReference>
<dbReference type="PANTHER" id="PTHR43034:SF2">
    <property type="entry name" value="ION-TRANSLOCATING OXIDOREDUCTASE COMPLEX SUBUNIT C"/>
    <property type="match status" value="1"/>
</dbReference>
<dbReference type="PROSITE" id="PS00198">
    <property type="entry name" value="4FE4S_FER_1"/>
    <property type="match status" value="1"/>
</dbReference>
<reference evidence="9" key="2">
    <citation type="journal article" date="2021" name="PeerJ">
        <title>Extensive microbial diversity within the chicken gut microbiome revealed by metagenomics and culture.</title>
        <authorList>
            <person name="Gilroy R."/>
            <person name="Ravi A."/>
            <person name="Getino M."/>
            <person name="Pursley I."/>
            <person name="Horton D.L."/>
            <person name="Alikhan N.F."/>
            <person name="Baker D."/>
            <person name="Gharbi K."/>
            <person name="Hall N."/>
            <person name="Watson M."/>
            <person name="Adriaenssens E.M."/>
            <person name="Foster-Nyarko E."/>
            <person name="Jarju S."/>
            <person name="Secka A."/>
            <person name="Antonio M."/>
            <person name="Oren A."/>
            <person name="Chaudhuri R.R."/>
            <person name="La Ragione R."/>
            <person name="Hildebrand F."/>
            <person name="Pallen M.J."/>
        </authorList>
    </citation>
    <scope>NUCLEOTIDE SEQUENCE</scope>
    <source>
        <strain evidence="9">CHK181-108</strain>
    </source>
</reference>